<accession>A0A8H4VHF6</accession>
<dbReference type="Proteomes" id="UP000521872">
    <property type="component" value="Unassembled WGS sequence"/>
</dbReference>
<evidence type="ECO:0000313" key="1">
    <source>
        <dbReference type="EMBL" id="KAF4609956.1"/>
    </source>
</evidence>
<dbReference type="EMBL" id="JAACJL010000059">
    <property type="protein sequence ID" value="KAF4609956.1"/>
    <property type="molecule type" value="Genomic_DNA"/>
</dbReference>
<proteinExistence type="predicted"/>
<comment type="caution">
    <text evidence="1">The sequence shown here is derived from an EMBL/GenBank/DDBJ whole genome shotgun (WGS) entry which is preliminary data.</text>
</comment>
<name>A0A8H4VHF6_9AGAR</name>
<organism evidence="1 2">
    <name type="scientific">Agrocybe pediades</name>
    <dbReference type="NCBI Taxonomy" id="84607"/>
    <lineage>
        <taxon>Eukaryota</taxon>
        <taxon>Fungi</taxon>
        <taxon>Dikarya</taxon>
        <taxon>Basidiomycota</taxon>
        <taxon>Agaricomycotina</taxon>
        <taxon>Agaricomycetes</taxon>
        <taxon>Agaricomycetidae</taxon>
        <taxon>Agaricales</taxon>
        <taxon>Agaricineae</taxon>
        <taxon>Strophariaceae</taxon>
        <taxon>Agrocybe</taxon>
    </lineage>
</organism>
<gene>
    <name evidence="1" type="ORF">D9613_010542</name>
</gene>
<evidence type="ECO:0000313" key="2">
    <source>
        <dbReference type="Proteomes" id="UP000521872"/>
    </source>
</evidence>
<dbReference type="Pfam" id="PF03659">
    <property type="entry name" value="Glyco_hydro_71"/>
    <property type="match status" value="1"/>
</dbReference>
<dbReference type="InterPro" id="IPR005197">
    <property type="entry name" value="Glyco_hydro_71"/>
</dbReference>
<dbReference type="AlphaFoldDB" id="A0A8H4VHF6"/>
<sequence length="169" mass="19071">MAFPRLVQARIWIMDSPLGYYIFLLIGNTFPYTIDDWKRVITLAASKNIDAFALDMGVDSWQPERVSDAYKAAIGTSFKLFLSFDMGSLPCSTPSDGDLLRQLIQGYSGHSNQLAYNGKMLVSAFGGQFCRFRTEHMDEGWCNVLKTNMTGVDVHFVPAFFMEPPIFQI</sequence>
<protein>
    <submittedName>
        <fullName evidence="1">Uncharacterized protein</fullName>
    </submittedName>
</protein>
<dbReference type="Gene3D" id="3.20.20.80">
    <property type="entry name" value="Glycosidases"/>
    <property type="match status" value="1"/>
</dbReference>
<reference evidence="1 2" key="1">
    <citation type="submission" date="2019-12" db="EMBL/GenBank/DDBJ databases">
        <authorList>
            <person name="Floudas D."/>
            <person name="Bentzer J."/>
            <person name="Ahren D."/>
            <person name="Johansson T."/>
            <person name="Persson P."/>
            <person name="Tunlid A."/>
        </authorList>
    </citation>
    <scope>NUCLEOTIDE SEQUENCE [LARGE SCALE GENOMIC DNA]</scope>
    <source>
        <strain evidence="1 2">CBS 102.39</strain>
    </source>
</reference>
<dbReference type="GO" id="GO:0051118">
    <property type="term" value="F:glucan endo-1,3-alpha-glucosidase activity"/>
    <property type="evidence" value="ECO:0007669"/>
    <property type="project" value="InterPro"/>
</dbReference>
<keyword evidence="2" id="KW-1185">Reference proteome</keyword>